<feature type="transmembrane region" description="Helical" evidence="5">
    <location>
        <begin position="52"/>
        <end position="69"/>
    </location>
</feature>
<organism evidence="7 8">
    <name type="scientific">Occultella aeris</name>
    <dbReference type="NCBI Taxonomy" id="2761496"/>
    <lineage>
        <taxon>Bacteria</taxon>
        <taxon>Bacillati</taxon>
        <taxon>Actinomycetota</taxon>
        <taxon>Actinomycetes</taxon>
        <taxon>Micrococcales</taxon>
        <taxon>Ruaniaceae</taxon>
        <taxon>Occultella</taxon>
    </lineage>
</organism>
<comment type="subcellular location">
    <subcellularLocation>
        <location evidence="1">Membrane</location>
    </subcellularLocation>
</comment>
<evidence type="ECO:0000256" key="1">
    <source>
        <dbReference type="ARBA" id="ARBA00004370"/>
    </source>
</evidence>
<feature type="domain" description="Mechanosensitive ion channel MscS" evidence="6">
    <location>
        <begin position="178"/>
        <end position="243"/>
    </location>
</feature>
<dbReference type="Pfam" id="PF00924">
    <property type="entry name" value="MS_channel_2nd"/>
    <property type="match status" value="1"/>
</dbReference>
<evidence type="ECO:0000313" key="7">
    <source>
        <dbReference type="EMBL" id="VZO37447.1"/>
    </source>
</evidence>
<gene>
    <name evidence="7" type="primary">mscK</name>
    <name evidence="7" type="ORF">HALOF300_02518</name>
</gene>
<evidence type="ECO:0000259" key="6">
    <source>
        <dbReference type="Pfam" id="PF00924"/>
    </source>
</evidence>
<comment type="caution">
    <text evidence="7">The sequence shown here is derived from an EMBL/GenBank/DDBJ whole genome shotgun (WGS) entry which is preliminary data.</text>
</comment>
<evidence type="ECO:0000256" key="4">
    <source>
        <dbReference type="ARBA" id="ARBA00023136"/>
    </source>
</evidence>
<feature type="transmembrane region" description="Helical" evidence="5">
    <location>
        <begin position="155"/>
        <end position="174"/>
    </location>
</feature>
<keyword evidence="2 5" id="KW-0812">Transmembrane</keyword>
<dbReference type="GO" id="GO:0016020">
    <property type="term" value="C:membrane"/>
    <property type="evidence" value="ECO:0007669"/>
    <property type="project" value="UniProtKB-SubCell"/>
</dbReference>
<keyword evidence="8" id="KW-1185">Reference proteome</keyword>
<dbReference type="PANTHER" id="PTHR30566:SF25">
    <property type="entry name" value="INNER MEMBRANE PROTEIN"/>
    <property type="match status" value="1"/>
</dbReference>
<reference evidence="7 8" key="1">
    <citation type="submission" date="2019-11" db="EMBL/GenBank/DDBJ databases">
        <authorList>
            <person name="Criscuolo A."/>
        </authorList>
    </citation>
    <scope>NUCLEOTIDE SEQUENCE [LARGE SCALE GENOMIC DNA]</scope>
    <source>
        <strain evidence="7">CIP111667</strain>
    </source>
</reference>
<feature type="transmembrane region" description="Helical" evidence="5">
    <location>
        <begin position="6"/>
        <end position="31"/>
    </location>
</feature>
<sequence>MDIWPILSWLIAVALSAGAVTLVLLVANLAFTRFGRRTPWARSGWLRVRRPFGALLLSIALRTAVAANAEPGALREVGLHVLLIAVVVAAVWLAATLVLAWLEHTQRRVVSRKADDRGRRRAQTQMQLVRRVVAVVFVVVGAALVLLTFPGVERVGATILASAGVLSVVIGIAAQASLGNVLAGLQLAFTDAIRIGDVVEVDGTWSTIEDITLSYVVVSIWDERHKVLPSTYFTTTPFINWSRTGNSVTGTFLMSLDWRVDLDGLRAEFERVVDESGLWDGRSRSVLVTDAEGERLSVRVLVTTANTDDDWTLQCFVRERLATWLREHNSEALPLQRVMIVAPGPRRQHDGAVDEWQPARAR</sequence>
<evidence type="ECO:0000256" key="3">
    <source>
        <dbReference type="ARBA" id="ARBA00022989"/>
    </source>
</evidence>
<evidence type="ECO:0000256" key="5">
    <source>
        <dbReference type="SAM" id="Phobius"/>
    </source>
</evidence>
<dbReference type="EMBL" id="CACRYJ010000034">
    <property type="protein sequence ID" value="VZO37447.1"/>
    <property type="molecule type" value="Genomic_DNA"/>
</dbReference>
<name>A0A7M4DK56_9MICO</name>
<dbReference type="Proteomes" id="UP000419743">
    <property type="component" value="Unassembled WGS sequence"/>
</dbReference>
<dbReference type="InterPro" id="IPR023408">
    <property type="entry name" value="MscS_beta-dom_sf"/>
</dbReference>
<dbReference type="Gene3D" id="1.10.287.1260">
    <property type="match status" value="1"/>
</dbReference>
<accession>A0A7M4DK56</accession>
<protein>
    <submittedName>
        <fullName evidence="7">Mechanosensitive channel MscK</fullName>
    </submittedName>
</protein>
<keyword evidence="3 5" id="KW-1133">Transmembrane helix</keyword>
<dbReference type="GO" id="GO:0055085">
    <property type="term" value="P:transmembrane transport"/>
    <property type="evidence" value="ECO:0007669"/>
    <property type="project" value="InterPro"/>
</dbReference>
<feature type="transmembrane region" description="Helical" evidence="5">
    <location>
        <begin position="128"/>
        <end position="149"/>
    </location>
</feature>
<dbReference type="PANTHER" id="PTHR30566">
    <property type="entry name" value="YNAI-RELATED MECHANOSENSITIVE ION CHANNEL"/>
    <property type="match status" value="1"/>
</dbReference>
<dbReference type="Gene3D" id="2.30.30.60">
    <property type="match status" value="1"/>
</dbReference>
<evidence type="ECO:0000313" key="8">
    <source>
        <dbReference type="Proteomes" id="UP000419743"/>
    </source>
</evidence>
<dbReference type="InterPro" id="IPR010920">
    <property type="entry name" value="LSM_dom_sf"/>
</dbReference>
<dbReference type="InterPro" id="IPR006685">
    <property type="entry name" value="MscS_channel_2nd"/>
</dbReference>
<proteinExistence type="predicted"/>
<dbReference type="RefSeq" id="WP_156741266.1">
    <property type="nucleotide sequence ID" value="NZ_CACRYJ010000034.1"/>
</dbReference>
<evidence type="ECO:0000256" key="2">
    <source>
        <dbReference type="ARBA" id="ARBA00022692"/>
    </source>
</evidence>
<feature type="transmembrane region" description="Helical" evidence="5">
    <location>
        <begin position="81"/>
        <end position="102"/>
    </location>
</feature>
<dbReference type="AlphaFoldDB" id="A0A7M4DK56"/>
<dbReference type="SUPFAM" id="SSF50182">
    <property type="entry name" value="Sm-like ribonucleoproteins"/>
    <property type="match status" value="1"/>
</dbReference>
<keyword evidence="4 5" id="KW-0472">Membrane</keyword>